<dbReference type="Gene3D" id="1.10.150.20">
    <property type="entry name" value="5' to 3' exonuclease, C-terminal subdomain"/>
    <property type="match status" value="1"/>
</dbReference>
<gene>
    <name evidence="4" type="ORF">COPG_00078</name>
</gene>
<dbReference type="InterPro" id="IPR001098">
    <property type="entry name" value="DNA-dir_DNA_pol_A_palm_dom"/>
</dbReference>
<dbReference type="RefSeq" id="YP_006489264.1">
    <property type="nucleotide sequence ID" value="NC_018088.1"/>
</dbReference>
<dbReference type="SMART" id="SM00482">
    <property type="entry name" value="POLAc"/>
    <property type="match status" value="1"/>
</dbReference>
<dbReference type="OrthoDB" id="3561at10239"/>
<dbReference type="SUPFAM" id="SSF56672">
    <property type="entry name" value="DNA/RNA polymerases"/>
    <property type="match status" value="1"/>
</dbReference>
<dbReference type="Gene3D" id="3.30.70.370">
    <property type="match status" value="2"/>
</dbReference>
<dbReference type="Pfam" id="PF00476">
    <property type="entry name" value="DNA_pol_A"/>
    <property type="match status" value="1"/>
</dbReference>
<dbReference type="GeneID" id="13165495"/>
<dbReference type="GO" id="GO:0006260">
    <property type="term" value="P:DNA replication"/>
    <property type="evidence" value="ECO:0007669"/>
    <property type="project" value="InterPro"/>
</dbReference>
<keyword evidence="1" id="KW-1194">Viral DNA replication</keyword>
<dbReference type="InterPro" id="IPR012337">
    <property type="entry name" value="RNaseH-like_sf"/>
</dbReference>
<organism evidence="4 5">
    <name type="scientific">Colwellia phage 9A</name>
    <dbReference type="NCBI Taxonomy" id="765765"/>
    <lineage>
        <taxon>Viruses</taxon>
        <taxon>Duplodnaviria</taxon>
        <taxon>Heunggongvirae</taxon>
        <taxon>Uroviricota</taxon>
        <taxon>Caudoviricetes</taxon>
        <taxon>Franklinbayvirus</taxon>
        <taxon>Franklinbayvirus fv9A</taxon>
    </lineage>
</organism>
<dbReference type="Proteomes" id="UP000005266">
    <property type="component" value="Segment"/>
</dbReference>
<evidence type="ECO:0000313" key="5">
    <source>
        <dbReference type="Proteomes" id="UP000005266"/>
    </source>
</evidence>
<accession>I3UMF9</accession>
<feature type="compositionally biased region" description="Polar residues" evidence="2">
    <location>
        <begin position="485"/>
        <end position="496"/>
    </location>
</feature>
<reference evidence="4 5" key="1">
    <citation type="journal article" date="2013" name="Extremophiles">
        <title>Genomic analysis of cold-active Colwelliaphage 9A and psychrophilic phage-host interactions.</title>
        <authorList>
            <person name="Colangelo-Lillis J.R."/>
            <person name="Deming J.W."/>
        </authorList>
    </citation>
    <scope>NUCLEOTIDE SEQUENCE [LARGE SCALE GENOMIC DNA]</scope>
    <source>
        <strain evidence="4">9A</strain>
    </source>
</reference>
<protein>
    <submittedName>
        <fullName evidence="4">DNA polymerase</fullName>
    </submittedName>
</protein>
<dbReference type="Gene3D" id="1.20.1060.10">
    <property type="entry name" value="Taq DNA Polymerase, Chain T, domain 4"/>
    <property type="match status" value="1"/>
</dbReference>
<dbReference type="Gene3D" id="3.30.420.10">
    <property type="entry name" value="Ribonuclease H-like superfamily/Ribonuclease H"/>
    <property type="match status" value="1"/>
</dbReference>
<dbReference type="GO" id="GO:0039693">
    <property type="term" value="P:viral DNA genome replication"/>
    <property type="evidence" value="ECO:0007669"/>
    <property type="project" value="UniProtKB-KW"/>
</dbReference>
<feature type="domain" description="DNA-directed DNA polymerase family A palm" evidence="3">
    <location>
        <begin position="532"/>
        <end position="772"/>
    </location>
</feature>
<dbReference type="InterPro" id="IPR043502">
    <property type="entry name" value="DNA/RNA_pol_sf"/>
</dbReference>
<feature type="region of interest" description="Disordered" evidence="2">
    <location>
        <begin position="485"/>
        <end position="515"/>
    </location>
</feature>
<proteinExistence type="predicted"/>
<evidence type="ECO:0000256" key="1">
    <source>
        <dbReference type="ARBA" id="ARBA00023109"/>
    </source>
</evidence>
<sequence length="880" mass="100119">MTSVIYKFPESAKGADLTFDAESNGLLEIKREYSKAKGLVEAPAATRIWMICHRNDVTGECFDFIDDEMLKKHKRALARHNRSYGRTKVTLYPMTALPQFWEFAGRQTGHYAMKFDFPLVEKLLGYHQPRHKRWDTLVQSSTQFCDREYVFGSTSGVHSVESWALRIGKGTKVEHEDWMNFSIDMYKRCWRDVEVQCDILNALEDERETDRLECNINWTVALELEHAAAFWIAFSEKCGYPLDLVHANTTTKGWDKELEDIEDALLPKMPFRKGAIRCGTKVNWEDYSEKFIKNTDYTRMPLGWCWAEGSGNKPTPIWKPFKKDGTLSESVITYWSGRDAQDAIPAEPERFAVPSICNDKGKVVVKAIRARKARDAIGAKDEVPDAYNDDAGLTSPPLIRMDENDVGGAFTRIQWDNYNLGSNDQVIEFLTNYTSWEPTEYTDKGNSKLTEDSFESIDSIIDPELGKTLKYYLITRSRRTNVTNFKDPTKGWTNNVRPDGRVTPRNNTMGTPTARSRHSVIVNVPSVNALHGAEMRKCWVSAEGCKQLGIDAAAIEARAMAHEIDCAVTKDIIVNGDFHTLVWDTIPDFSSSRSNTKTTEYALLYGSGDQNLGSTADVEGCLEQFASRDKLRQRGWIEVDGKWRHKKWMPKKESLLFKEAQETVCGSIIRMRIMEGLKPLGAAIDKFVKLSEKGYLVAIDGRKLQCRSSHSAFNLRLQSTGAIICKTAMVMSMNKLEEAGLVVVDKPHDFKKHVELYTFYHDELQFGVPEFMHTPDKVFEVDFSDFDMKNPDKKIAKAEKKLAGKFVDKTISRFLSREKRTKGRTWSVPVVDYKLGTIVLSHSIVADIATEAFFEAGRVYGFTSAVESAWNSGYNWYDCH</sequence>
<dbReference type="KEGG" id="vg:13165495"/>
<evidence type="ECO:0000256" key="2">
    <source>
        <dbReference type="SAM" id="MobiDB-lite"/>
    </source>
</evidence>
<dbReference type="GO" id="GO:0003887">
    <property type="term" value="F:DNA-directed DNA polymerase activity"/>
    <property type="evidence" value="ECO:0007669"/>
    <property type="project" value="InterPro"/>
</dbReference>
<name>I3UMF9_9CAUD</name>
<dbReference type="InterPro" id="IPR036397">
    <property type="entry name" value="RNaseH_sf"/>
</dbReference>
<keyword evidence="1" id="KW-0235">DNA replication</keyword>
<dbReference type="EMBL" id="HQ317390">
    <property type="protein sequence ID" value="AFK66674.1"/>
    <property type="molecule type" value="Genomic_DNA"/>
</dbReference>
<evidence type="ECO:0000313" key="4">
    <source>
        <dbReference type="EMBL" id="AFK66674.1"/>
    </source>
</evidence>
<keyword evidence="5" id="KW-1185">Reference proteome</keyword>
<evidence type="ECO:0000259" key="3">
    <source>
        <dbReference type="SMART" id="SM00482"/>
    </source>
</evidence>
<dbReference type="GO" id="GO:0003677">
    <property type="term" value="F:DNA binding"/>
    <property type="evidence" value="ECO:0007669"/>
    <property type="project" value="InterPro"/>
</dbReference>
<feature type="compositionally biased region" description="Polar residues" evidence="2">
    <location>
        <begin position="504"/>
        <end position="514"/>
    </location>
</feature>
<dbReference type="SUPFAM" id="SSF53098">
    <property type="entry name" value="Ribonuclease H-like"/>
    <property type="match status" value="1"/>
</dbReference>